<comment type="caution">
    <text evidence="4">The sequence shown here is derived from an EMBL/GenBank/DDBJ whole genome shotgun (WGS) entry which is preliminary data.</text>
</comment>
<dbReference type="InterPro" id="IPR027417">
    <property type="entry name" value="P-loop_NTPase"/>
</dbReference>
<protein>
    <recommendedName>
        <fullName evidence="3">Helicase HerA-like C-terminal domain-containing protein</fullName>
    </recommendedName>
</protein>
<accession>A0ABP7GHS9</accession>
<dbReference type="InterPro" id="IPR051162">
    <property type="entry name" value="T4SS_component"/>
</dbReference>
<keyword evidence="1" id="KW-0175">Coiled coil</keyword>
<proteinExistence type="predicted"/>
<evidence type="ECO:0000313" key="5">
    <source>
        <dbReference type="Proteomes" id="UP001500540"/>
    </source>
</evidence>
<gene>
    <name evidence="4" type="ORF">GCM10022240_18410</name>
</gene>
<dbReference type="InterPro" id="IPR033186">
    <property type="entry name" value="HerA_C"/>
</dbReference>
<feature type="domain" description="Helicase HerA-like C-terminal" evidence="3">
    <location>
        <begin position="121"/>
        <end position="592"/>
    </location>
</feature>
<dbReference type="PANTHER" id="PTHR30121">
    <property type="entry name" value="UNCHARACTERIZED PROTEIN YJGR-RELATED"/>
    <property type="match status" value="1"/>
</dbReference>
<evidence type="ECO:0000256" key="2">
    <source>
        <dbReference type="SAM" id="MobiDB-lite"/>
    </source>
</evidence>
<organism evidence="4 5">
    <name type="scientific">Microbacterium kribbense</name>
    <dbReference type="NCBI Taxonomy" id="433645"/>
    <lineage>
        <taxon>Bacteria</taxon>
        <taxon>Bacillati</taxon>
        <taxon>Actinomycetota</taxon>
        <taxon>Actinomycetes</taxon>
        <taxon>Micrococcales</taxon>
        <taxon>Microbacteriaceae</taxon>
        <taxon>Microbacterium</taxon>
    </lineage>
</organism>
<reference evidence="5" key="1">
    <citation type="journal article" date="2019" name="Int. J. Syst. Evol. Microbiol.">
        <title>The Global Catalogue of Microorganisms (GCM) 10K type strain sequencing project: providing services to taxonomists for standard genome sequencing and annotation.</title>
        <authorList>
            <consortium name="The Broad Institute Genomics Platform"/>
            <consortium name="The Broad Institute Genome Sequencing Center for Infectious Disease"/>
            <person name="Wu L."/>
            <person name="Ma J."/>
        </authorList>
    </citation>
    <scope>NUCLEOTIDE SEQUENCE [LARGE SCALE GENOMIC DNA]</scope>
    <source>
        <strain evidence="5">JCM 16950</strain>
    </source>
</reference>
<evidence type="ECO:0000313" key="4">
    <source>
        <dbReference type="EMBL" id="GAA3766210.1"/>
    </source>
</evidence>
<dbReference type="SUPFAM" id="SSF52540">
    <property type="entry name" value="P-loop containing nucleoside triphosphate hydrolases"/>
    <property type="match status" value="1"/>
</dbReference>
<dbReference type="Proteomes" id="UP001500540">
    <property type="component" value="Unassembled WGS sequence"/>
</dbReference>
<evidence type="ECO:0000259" key="3">
    <source>
        <dbReference type="Pfam" id="PF05872"/>
    </source>
</evidence>
<dbReference type="EMBL" id="BAABAF010000006">
    <property type="protein sequence ID" value="GAA3766210.1"/>
    <property type="molecule type" value="Genomic_DNA"/>
</dbReference>
<dbReference type="Pfam" id="PF05872">
    <property type="entry name" value="HerA_C"/>
    <property type="match status" value="1"/>
</dbReference>
<sequence>MTAPEDVTAADAELTRLRAAAAAAQAALAAAQADAALAAAESAAAKAKAGAAAKPAAAAKPDAAAAAPDAAAAAADASAADADAPAAASGPLDAEAVQAIVDGYAFTEAALELGALVNTAPMPSAQIRIPLAMLGRHGLVAGATGTGKTRTLQGLAEQLAANGVPVFAADIKGDLSGIATPGEPSDKLLARTKAIGQDWKPAASPTEYFALGGIGKGIPVRATVTGFGPLLLSKVLGLNQTQESSLGLVFHYADEQGLALVDLSDLRAVLTYLTGDDGKAELKGIGGLSAATAGVILRELITFADAGADVFFGEPEFDVQDFLRTAADGRGIISLLEVPGVVDKPTLFSTFLMYLLAELYEMLPEVGDADKPKLVFFFDEAHLLFKDASKDFLASITQTVRLIRSKGVGVFFVTQTPKDVPSDVLGQLGSRVQHALRAFTPDDAKALRATVGTYPTSGYDLERVLQELGTGEAIVTVMSEKGAPTPVAWTRMRAPLGLMSPTPDPQIAAAIKASPLLAKYGTAIDPQSAREILTAKMNAAEQAHAAEEAAAAKAKSDAELAKTQAASDKAQAAAQKKSQAEYDRLMRKTSSTTRTSTRQKKSPLAEILTSRTTQTILSGVIRGIFGNGRR</sequence>
<feature type="coiled-coil region" evidence="1">
    <location>
        <begin position="530"/>
        <end position="557"/>
    </location>
</feature>
<evidence type="ECO:0000256" key="1">
    <source>
        <dbReference type="SAM" id="Coils"/>
    </source>
</evidence>
<dbReference type="RefSeq" id="WP_344782806.1">
    <property type="nucleotide sequence ID" value="NZ_BAABAF010000006.1"/>
</dbReference>
<keyword evidence="5" id="KW-1185">Reference proteome</keyword>
<feature type="region of interest" description="Disordered" evidence="2">
    <location>
        <begin position="575"/>
        <end position="604"/>
    </location>
</feature>
<dbReference type="Gene3D" id="3.40.50.300">
    <property type="entry name" value="P-loop containing nucleotide triphosphate hydrolases"/>
    <property type="match status" value="2"/>
</dbReference>
<dbReference type="PANTHER" id="PTHR30121:SF6">
    <property type="entry name" value="SLR6007 PROTEIN"/>
    <property type="match status" value="1"/>
</dbReference>
<name>A0ABP7GHS9_9MICO</name>